<proteinExistence type="predicted"/>
<name>A0AAV4P548_CAEEX</name>
<dbReference type="EMBL" id="BPLR01004011">
    <property type="protein sequence ID" value="GIX91311.1"/>
    <property type="molecule type" value="Genomic_DNA"/>
</dbReference>
<dbReference type="AlphaFoldDB" id="A0AAV4P548"/>
<evidence type="ECO:0000313" key="2">
    <source>
        <dbReference type="Proteomes" id="UP001054945"/>
    </source>
</evidence>
<reference evidence="1 2" key="1">
    <citation type="submission" date="2021-06" db="EMBL/GenBank/DDBJ databases">
        <title>Caerostris extrusa draft genome.</title>
        <authorList>
            <person name="Kono N."/>
            <person name="Arakawa K."/>
        </authorList>
    </citation>
    <scope>NUCLEOTIDE SEQUENCE [LARGE SCALE GENOMIC DNA]</scope>
</reference>
<comment type="caution">
    <text evidence="1">The sequence shown here is derived from an EMBL/GenBank/DDBJ whole genome shotgun (WGS) entry which is preliminary data.</text>
</comment>
<protein>
    <submittedName>
        <fullName evidence="1">Uncharacterized protein</fullName>
    </submittedName>
</protein>
<dbReference type="Proteomes" id="UP001054945">
    <property type="component" value="Unassembled WGS sequence"/>
</dbReference>
<sequence>MVAKALRNLTMVDVVTEDYIATRMDIVNTKKVYAQHEHKKDINRLFNERIFFMLAEVFVRELSAVDDRVPRSIMSYSSSSAELICREY</sequence>
<gene>
    <name evidence="1" type="ORF">CEXT_262421</name>
</gene>
<evidence type="ECO:0000313" key="1">
    <source>
        <dbReference type="EMBL" id="GIX91311.1"/>
    </source>
</evidence>
<accession>A0AAV4P548</accession>
<organism evidence="1 2">
    <name type="scientific">Caerostris extrusa</name>
    <name type="common">Bark spider</name>
    <name type="synonym">Caerostris bankana</name>
    <dbReference type="NCBI Taxonomy" id="172846"/>
    <lineage>
        <taxon>Eukaryota</taxon>
        <taxon>Metazoa</taxon>
        <taxon>Ecdysozoa</taxon>
        <taxon>Arthropoda</taxon>
        <taxon>Chelicerata</taxon>
        <taxon>Arachnida</taxon>
        <taxon>Araneae</taxon>
        <taxon>Araneomorphae</taxon>
        <taxon>Entelegynae</taxon>
        <taxon>Araneoidea</taxon>
        <taxon>Araneidae</taxon>
        <taxon>Caerostris</taxon>
    </lineage>
</organism>
<keyword evidence="2" id="KW-1185">Reference proteome</keyword>